<protein>
    <submittedName>
        <fullName evidence="3">Uncharacterized protein</fullName>
    </submittedName>
</protein>
<evidence type="ECO:0000256" key="1">
    <source>
        <dbReference type="SAM" id="MobiDB-lite"/>
    </source>
</evidence>
<comment type="caution">
    <text evidence="3">The sequence shown here is derived from an EMBL/GenBank/DDBJ whole genome shotgun (WGS) entry which is preliminary data.</text>
</comment>
<dbReference type="RefSeq" id="WP_183342905.1">
    <property type="nucleotide sequence ID" value="NZ_JACHNU010000003.1"/>
</dbReference>
<dbReference type="EMBL" id="JACHNU010000003">
    <property type="protein sequence ID" value="MBB4663178.1"/>
    <property type="molecule type" value="Genomic_DNA"/>
</dbReference>
<accession>A0A840IGU4</accession>
<feature type="transmembrane region" description="Helical" evidence="2">
    <location>
        <begin position="21"/>
        <end position="43"/>
    </location>
</feature>
<dbReference type="AlphaFoldDB" id="A0A840IGU4"/>
<organism evidence="3 4">
    <name type="scientific">Conexibacter arvalis</name>
    <dbReference type="NCBI Taxonomy" id="912552"/>
    <lineage>
        <taxon>Bacteria</taxon>
        <taxon>Bacillati</taxon>
        <taxon>Actinomycetota</taxon>
        <taxon>Thermoleophilia</taxon>
        <taxon>Solirubrobacterales</taxon>
        <taxon>Conexibacteraceae</taxon>
        <taxon>Conexibacter</taxon>
    </lineage>
</organism>
<reference evidence="3 4" key="1">
    <citation type="submission" date="2020-08" db="EMBL/GenBank/DDBJ databases">
        <title>Genomic Encyclopedia of Archaeal and Bacterial Type Strains, Phase II (KMG-II): from individual species to whole genera.</title>
        <authorList>
            <person name="Goeker M."/>
        </authorList>
    </citation>
    <scope>NUCLEOTIDE SEQUENCE [LARGE SCALE GENOMIC DNA]</scope>
    <source>
        <strain evidence="3 4">DSM 23288</strain>
    </source>
</reference>
<evidence type="ECO:0000313" key="3">
    <source>
        <dbReference type="EMBL" id="MBB4663178.1"/>
    </source>
</evidence>
<keyword evidence="2" id="KW-1133">Transmembrane helix</keyword>
<evidence type="ECO:0000313" key="4">
    <source>
        <dbReference type="Proteomes" id="UP000585272"/>
    </source>
</evidence>
<keyword evidence="4" id="KW-1185">Reference proteome</keyword>
<name>A0A840IGU4_9ACTN</name>
<feature type="region of interest" description="Disordered" evidence="1">
    <location>
        <begin position="1"/>
        <end position="20"/>
    </location>
</feature>
<dbReference type="Proteomes" id="UP000585272">
    <property type="component" value="Unassembled WGS sequence"/>
</dbReference>
<gene>
    <name evidence="3" type="ORF">BDZ31_002767</name>
</gene>
<feature type="compositionally biased region" description="Basic and acidic residues" evidence="1">
    <location>
        <begin position="1"/>
        <end position="11"/>
    </location>
</feature>
<keyword evidence="2" id="KW-0812">Transmembrane</keyword>
<sequence length="174" mass="18635">MSTRRAAEDRRRRPAPQRRPVLSPGARIAIGAVVALIVLVLLVRGCGDGSLSADELRSQAGEICASANAVTDRVAVPNAPSGGERFLREGLAQLRPASARLAALKAPEQLRDRYERAVALTRQEVRLIDDTTRAIAGGEDVIDAFAALQAQLAPVLNEANAAWRTLEIPACVRR</sequence>
<evidence type="ECO:0000256" key="2">
    <source>
        <dbReference type="SAM" id="Phobius"/>
    </source>
</evidence>
<keyword evidence="2" id="KW-0472">Membrane</keyword>
<proteinExistence type="predicted"/>